<dbReference type="GO" id="GO:0005524">
    <property type="term" value="F:ATP binding"/>
    <property type="evidence" value="ECO:0007669"/>
    <property type="project" value="UniProtKB-KW"/>
</dbReference>
<dbReference type="GO" id="GO:0005829">
    <property type="term" value="C:cytosol"/>
    <property type="evidence" value="ECO:0007669"/>
    <property type="project" value="TreeGrafter"/>
</dbReference>
<keyword evidence="2 12" id="KW-0436">Ligase</keyword>
<dbReference type="EC" id="6.1.1.9" evidence="1 8"/>
<dbReference type="InterPro" id="IPR009008">
    <property type="entry name" value="Val/Leu/Ile-tRNA-synth_edit"/>
</dbReference>
<protein>
    <recommendedName>
        <fullName evidence="1 8">Valine--tRNA ligase</fullName>
        <ecNumber evidence="1 8">6.1.1.9</ecNumber>
    </recommendedName>
</protein>
<name>A0A2H0C615_9BACT</name>
<evidence type="ECO:0000256" key="9">
    <source>
        <dbReference type="SAM" id="Coils"/>
    </source>
</evidence>
<organism evidence="12 13">
    <name type="scientific">Candidatus Roizmanbacteria bacterium CG22_combo_CG10-13_8_21_14_all_33_16</name>
    <dbReference type="NCBI Taxonomy" id="1974859"/>
    <lineage>
        <taxon>Bacteria</taxon>
        <taxon>Candidatus Roizmaniibacteriota</taxon>
    </lineage>
</organism>
<dbReference type="GO" id="GO:0002161">
    <property type="term" value="F:aminoacyl-tRNA deacylase activity"/>
    <property type="evidence" value="ECO:0007669"/>
    <property type="project" value="InterPro"/>
</dbReference>
<evidence type="ECO:0000256" key="7">
    <source>
        <dbReference type="ARBA" id="ARBA00047552"/>
    </source>
</evidence>
<dbReference type="InterPro" id="IPR002300">
    <property type="entry name" value="aa-tRNA-synth_Ia"/>
</dbReference>
<dbReference type="CDD" id="cd07962">
    <property type="entry name" value="Anticodon_Ia_Val"/>
    <property type="match status" value="1"/>
</dbReference>
<feature type="domain" description="Aminoacyl-tRNA synthetase class Ia" evidence="10">
    <location>
        <begin position="64"/>
        <end position="626"/>
    </location>
</feature>
<evidence type="ECO:0000256" key="8">
    <source>
        <dbReference type="NCBIfam" id="TIGR00422"/>
    </source>
</evidence>
<dbReference type="EMBL" id="PCTD01000019">
    <property type="protein sequence ID" value="PIP64820.1"/>
    <property type="molecule type" value="Genomic_DNA"/>
</dbReference>
<dbReference type="GO" id="GO:0006438">
    <property type="term" value="P:valyl-tRNA aminoacylation"/>
    <property type="evidence" value="ECO:0007669"/>
    <property type="project" value="UniProtKB-UniRule"/>
</dbReference>
<dbReference type="Proteomes" id="UP000230802">
    <property type="component" value="Unassembled WGS sequence"/>
</dbReference>
<dbReference type="InterPro" id="IPR013155">
    <property type="entry name" value="M/V/L/I-tRNA-synth_anticd-bd"/>
</dbReference>
<keyword evidence="9" id="KW-0175">Coiled coil</keyword>
<keyword evidence="5" id="KW-0648">Protein biosynthesis</keyword>
<dbReference type="Gene3D" id="1.10.730.10">
    <property type="entry name" value="Isoleucyl-tRNA Synthetase, Domain 1"/>
    <property type="match status" value="1"/>
</dbReference>
<dbReference type="NCBIfam" id="NF004349">
    <property type="entry name" value="PRK05729.1"/>
    <property type="match status" value="1"/>
</dbReference>
<evidence type="ECO:0000256" key="2">
    <source>
        <dbReference type="ARBA" id="ARBA00022598"/>
    </source>
</evidence>
<comment type="catalytic activity">
    <reaction evidence="7">
        <text>tRNA(Val) + L-valine + ATP = L-valyl-tRNA(Val) + AMP + diphosphate</text>
        <dbReference type="Rhea" id="RHEA:10704"/>
        <dbReference type="Rhea" id="RHEA-COMP:9672"/>
        <dbReference type="Rhea" id="RHEA-COMP:9708"/>
        <dbReference type="ChEBI" id="CHEBI:30616"/>
        <dbReference type="ChEBI" id="CHEBI:33019"/>
        <dbReference type="ChEBI" id="CHEBI:57762"/>
        <dbReference type="ChEBI" id="CHEBI:78442"/>
        <dbReference type="ChEBI" id="CHEBI:78537"/>
        <dbReference type="ChEBI" id="CHEBI:456215"/>
        <dbReference type="EC" id="6.1.1.9"/>
    </reaction>
</comment>
<sequence>MVTGLLRPPLFAKGGVLAMTLFGINLSSNLNYDIIYDKILHMDSKFQPALCEKEIYKLWQRDVLTKKSSEKPFTILMPPPNANASLHAGHGMYTVDDIMIRWKILQGYDAKWIPGLDHAGFETQYVFEKHLAKQGKSRMDFDRQTLYQDIFQFVKNNSGLIYEQFKQLGFLAQWERSVFTLDDHVLQTVFQTFERMIKEGYVYRSDYIVNYCTHCGTSFSELETDHMERIDPLYYIKYGPFVLATVRPETKFGDTALAVNPKDKRYKKWVGKVIEADGLLGRFKIKVIADDYVDPKFGTGVVKITPAHDPNDFLIGKKHNLEIKQIIDMNGRLNQLTGPYAGLKVKIARQKVVEDLKAKGLIEKIDEQYSHAVTVCYKCSYDLEPIIVPNWFIKVEDLKKSVIEAIKKDEIIFHPKRFKKQILQWLKVMHDWPISRQVIWGIRIPAWYNVQENPDIFVVFLDETKKQMQGKIKEILKTYSLSEVALGLQKLVAPKNASYTISQTTPGDQYLQETDTFDTWFSSGQWSLVTLKEEEYQTRYPTDLLGTLSDILPFWVSRMVMFSLYIKKIVPFKHVFLWSMVADAKGKKMAKSKGNVINPIDLVNKYGADALRAALLFGSTAGGKVNLGEDKVIGMRNFTNKIWNIGRFIQINQVQSSKCKVQSHSEKIKVKKNSEKIKKIINNLLKEYKEVEEKYQRAMEGYNFSRALGLVHRFLWHRFADYYIEKLKDAMRDGNIEVQSLLEEVYLGNLKLLHPFMPFVTDAVWQVFKGKGKSILSSKIKVQSSKLQFQVKS</sequence>
<evidence type="ECO:0000313" key="13">
    <source>
        <dbReference type="Proteomes" id="UP000230802"/>
    </source>
</evidence>
<dbReference type="AlphaFoldDB" id="A0A2H0C615"/>
<dbReference type="NCBIfam" id="TIGR00422">
    <property type="entry name" value="valS"/>
    <property type="match status" value="1"/>
</dbReference>
<gene>
    <name evidence="12" type="ORF">COW96_00410</name>
</gene>
<evidence type="ECO:0000259" key="11">
    <source>
        <dbReference type="Pfam" id="PF08264"/>
    </source>
</evidence>
<proteinExistence type="predicted"/>
<feature type="coiled-coil region" evidence="9">
    <location>
        <begin position="674"/>
        <end position="744"/>
    </location>
</feature>
<evidence type="ECO:0000313" key="12">
    <source>
        <dbReference type="EMBL" id="PIP64820.1"/>
    </source>
</evidence>
<evidence type="ECO:0000256" key="5">
    <source>
        <dbReference type="ARBA" id="ARBA00022917"/>
    </source>
</evidence>
<dbReference type="InterPro" id="IPR002303">
    <property type="entry name" value="Valyl-tRNA_ligase"/>
</dbReference>
<keyword evidence="4" id="KW-0067">ATP-binding</keyword>
<dbReference type="PANTHER" id="PTHR11946:SF93">
    <property type="entry name" value="VALINE--TRNA LIGASE, CHLOROPLASTIC_MITOCHONDRIAL 2"/>
    <property type="match status" value="1"/>
</dbReference>
<dbReference type="PRINTS" id="PR00986">
    <property type="entry name" value="TRNASYNTHVAL"/>
</dbReference>
<evidence type="ECO:0000259" key="10">
    <source>
        <dbReference type="Pfam" id="PF00133"/>
    </source>
</evidence>
<dbReference type="Gene3D" id="3.90.740.10">
    <property type="entry name" value="Valyl/Leucyl/Isoleucyl-tRNA synthetase, editing domain"/>
    <property type="match status" value="1"/>
</dbReference>
<dbReference type="Pfam" id="PF00133">
    <property type="entry name" value="tRNA-synt_1"/>
    <property type="match status" value="1"/>
</dbReference>
<dbReference type="InterPro" id="IPR009080">
    <property type="entry name" value="tRNAsynth_Ia_anticodon-bd"/>
</dbReference>
<evidence type="ECO:0000256" key="6">
    <source>
        <dbReference type="ARBA" id="ARBA00023146"/>
    </source>
</evidence>
<dbReference type="SUPFAM" id="SSF52374">
    <property type="entry name" value="Nucleotidylyl transferase"/>
    <property type="match status" value="1"/>
</dbReference>
<dbReference type="GO" id="GO:0004832">
    <property type="term" value="F:valine-tRNA ligase activity"/>
    <property type="evidence" value="ECO:0007669"/>
    <property type="project" value="UniProtKB-UniRule"/>
</dbReference>
<keyword evidence="6" id="KW-0030">Aminoacyl-tRNA synthetase</keyword>
<dbReference type="InterPro" id="IPR014729">
    <property type="entry name" value="Rossmann-like_a/b/a_fold"/>
</dbReference>
<reference evidence="12 13" key="1">
    <citation type="submission" date="2017-09" db="EMBL/GenBank/DDBJ databases">
        <title>Depth-based differentiation of microbial function through sediment-hosted aquifers and enrichment of novel symbionts in the deep terrestrial subsurface.</title>
        <authorList>
            <person name="Probst A.J."/>
            <person name="Ladd B."/>
            <person name="Jarett J.K."/>
            <person name="Geller-Mcgrath D.E."/>
            <person name="Sieber C.M."/>
            <person name="Emerson J.B."/>
            <person name="Anantharaman K."/>
            <person name="Thomas B.C."/>
            <person name="Malmstrom R."/>
            <person name="Stieglmeier M."/>
            <person name="Klingl A."/>
            <person name="Woyke T."/>
            <person name="Ryan C.M."/>
            <person name="Banfield J.F."/>
        </authorList>
    </citation>
    <scope>NUCLEOTIDE SEQUENCE [LARGE SCALE GENOMIC DNA]</scope>
    <source>
        <strain evidence="12">CG22_combo_CG10-13_8_21_14_all_33_16</strain>
    </source>
</reference>
<evidence type="ECO:0000256" key="1">
    <source>
        <dbReference type="ARBA" id="ARBA00013169"/>
    </source>
</evidence>
<dbReference type="PANTHER" id="PTHR11946">
    <property type="entry name" value="VALYL-TRNA SYNTHETASES"/>
    <property type="match status" value="1"/>
</dbReference>
<dbReference type="Pfam" id="PF08264">
    <property type="entry name" value="Anticodon_1"/>
    <property type="match status" value="1"/>
</dbReference>
<comment type="caution">
    <text evidence="12">The sequence shown here is derived from an EMBL/GenBank/DDBJ whole genome shotgun (WGS) entry which is preliminary data.</text>
</comment>
<dbReference type="InterPro" id="IPR033705">
    <property type="entry name" value="Anticodon_Ia_Val"/>
</dbReference>
<accession>A0A2H0C615</accession>
<feature type="domain" description="Methionyl/Valyl/Leucyl/Isoleucyl-tRNA synthetase anticodon-binding" evidence="11">
    <location>
        <begin position="684"/>
        <end position="782"/>
    </location>
</feature>
<dbReference type="SUPFAM" id="SSF47323">
    <property type="entry name" value="Anticodon-binding domain of a subclass of class I aminoacyl-tRNA synthetases"/>
    <property type="match status" value="1"/>
</dbReference>
<evidence type="ECO:0000256" key="4">
    <source>
        <dbReference type="ARBA" id="ARBA00022840"/>
    </source>
</evidence>
<dbReference type="SUPFAM" id="SSF50677">
    <property type="entry name" value="ValRS/IleRS/LeuRS editing domain"/>
    <property type="match status" value="1"/>
</dbReference>
<evidence type="ECO:0000256" key="3">
    <source>
        <dbReference type="ARBA" id="ARBA00022741"/>
    </source>
</evidence>
<dbReference type="Gene3D" id="3.40.50.620">
    <property type="entry name" value="HUPs"/>
    <property type="match status" value="2"/>
</dbReference>
<dbReference type="Gene3D" id="2.170.220.10">
    <property type="match status" value="1"/>
</dbReference>
<keyword evidence="3" id="KW-0547">Nucleotide-binding</keyword>